<dbReference type="PIRSF" id="PIRSF002854">
    <property type="entry name" value="MetQ"/>
    <property type="match status" value="1"/>
</dbReference>
<evidence type="ECO:0000256" key="1">
    <source>
        <dbReference type="ARBA" id="ARBA00004635"/>
    </source>
</evidence>
<organism evidence="8 9">
    <name type="scientific">Candidatus Fusobacterium pullicola</name>
    <dbReference type="NCBI Taxonomy" id="2838601"/>
    <lineage>
        <taxon>Bacteria</taxon>
        <taxon>Fusobacteriati</taxon>
        <taxon>Fusobacteriota</taxon>
        <taxon>Fusobacteriia</taxon>
        <taxon>Fusobacteriales</taxon>
        <taxon>Fusobacteriaceae</taxon>
        <taxon>Fusobacterium</taxon>
    </lineage>
</organism>
<comment type="caution">
    <text evidence="8">The sequence shown here is derived from an EMBL/GenBank/DDBJ whole genome shotgun (WGS) entry which is preliminary data.</text>
</comment>
<dbReference type="EMBL" id="JAHLFN010000045">
    <property type="protein sequence ID" value="MBU3842314.1"/>
    <property type="molecule type" value="Genomic_DNA"/>
</dbReference>
<evidence type="ECO:0000256" key="3">
    <source>
        <dbReference type="ARBA" id="ARBA00022729"/>
    </source>
</evidence>
<comment type="subcellular location">
    <subcellularLocation>
        <location evidence="1">Membrane</location>
        <topology evidence="1">Lipid-anchor</topology>
    </subcellularLocation>
</comment>
<keyword evidence="4" id="KW-0472">Membrane</keyword>
<reference evidence="8" key="2">
    <citation type="submission" date="2021-04" db="EMBL/GenBank/DDBJ databases">
        <authorList>
            <person name="Gilroy R."/>
        </authorList>
    </citation>
    <scope>NUCLEOTIDE SEQUENCE</scope>
    <source>
        <strain evidence="8">A6-441</strain>
    </source>
</reference>
<dbReference type="Pfam" id="PF03180">
    <property type="entry name" value="Lipoprotein_9"/>
    <property type="match status" value="1"/>
</dbReference>
<keyword evidence="5" id="KW-0564">Palmitate</keyword>
<dbReference type="Gene3D" id="3.40.190.10">
    <property type="entry name" value="Periplasmic binding protein-like II"/>
    <property type="match status" value="2"/>
</dbReference>
<evidence type="ECO:0000256" key="7">
    <source>
        <dbReference type="SAM" id="SignalP"/>
    </source>
</evidence>
<name>A0A9E2KZI4_9FUSO</name>
<proteinExistence type="inferred from homology"/>
<evidence type="ECO:0000313" key="9">
    <source>
        <dbReference type="Proteomes" id="UP000724657"/>
    </source>
</evidence>
<protein>
    <submittedName>
        <fullName evidence="8">MetQ/NlpA family ABC transporter substrate-binding protein</fullName>
    </submittedName>
</protein>
<evidence type="ECO:0000256" key="2">
    <source>
        <dbReference type="ARBA" id="ARBA00008973"/>
    </source>
</evidence>
<feature type="signal peptide" evidence="7">
    <location>
        <begin position="1"/>
        <end position="24"/>
    </location>
</feature>
<dbReference type="AlphaFoldDB" id="A0A9E2KZI4"/>
<gene>
    <name evidence="8" type="ORF">IAA47_04935</name>
</gene>
<dbReference type="Proteomes" id="UP000724657">
    <property type="component" value="Unassembled WGS sequence"/>
</dbReference>
<feature type="chain" id="PRO_5038461504" evidence="7">
    <location>
        <begin position="25"/>
        <end position="263"/>
    </location>
</feature>
<accession>A0A9E2KZI4</accession>
<dbReference type="InterPro" id="IPR004872">
    <property type="entry name" value="Lipoprotein_NlpA"/>
</dbReference>
<reference evidence="8" key="1">
    <citation type="journal article" date="2021" name="PeerJ">
        <title>Extensive microbial diversity within the chicken gut microbiome revealed by metagenomics and culture.</title>
        <authorList>
            <person name="Gilroy R."/>
            <person name="Ravi A."/>
            <person name="Getino M."/>
            <person name="Pursley I."/>
            <person name="Horton D.L."/>
            <person name="Alikhan N.F."/>
            <person name="Baker D."/>
            <person name="Gharbi K."/>
            <person name="Hall N."/>
            <person name="Watson M."/>
            <person name="Adriaenssens E.M."/>
            <person name="Foster-Nyarko E."/>
            <person name="Jarju S."/>
            <person name="Secka A."/>
            <person name="Antonio M."/>
            <person name="Oren A."/>
            <person name="Chaudhuri R.R."/>
            <person name="La Ragione R."/>
            <person name="Hildebrand F."/>
            <person name="Pallen M.J."/>
        </authorList>
    </citation>
    <scope>NUCLEOTIDE SEQUENCE</scope>
    <source>
        <strain evidence="8">A6-441</strain>
    </source>
</reference>
<evidence type="ECO:0000313" key="8">
    <source>
        <dbReference type="EMBL" id="MBU3842314.1"/>
    </source>
</evidence>
<evidence type="ECO:0000256" key="4">
    <source>
        <dbReference type="ARBA" id="ARBA00023136"/>
    </source>
</evidence>
<sequence length="263" mass="28852">MTNLSKKLCTTLLAFSILGSYSFAKSLKVGASAVPHAEILQAVKPQLKEKGVNLEIIEFNEYVTPNLALASGDLDANFFQHAPYLEKFRTERNLKISQIGEGVFISPIAAFSDKYKSLDEVKKGGVVAIPSDPTNGGRALLLLHHKGIITLKDPTDLSATEFDIIKNPKKLKFKSIEAPQLPRVIKDVDVAVINCNYALQANLDPTKDSIAIEGPESPYANIVAVRDENINDPDVKLLVDELRTENIKNFINETYKGSVIAAF</sequence>
<comment type="similarity">
    <text evidence="2">Belongs to the NlpA lipoprotein family.</text>
</comment>
<dbReference type="CDD" id="cd13597">
    <property type="entry name" value="PBP2_lipoprotein_Tp32"/>
    <property type="match status" value="1"/>
</dbReference>
<keyword evidence="3 7" id="KW-0732">Signal</keyword>
<keyword evidence="6" id="KW-0449">Lipoprotein</keyword>
<dbReference type="GO" id="GO:0016020">
    <property type="term" value="C:membrane"/>
    <property type="evidence" value="ECO:0007669"/>
    <property type="project" value="UniProtKB-SubCell"/>
</dbReference>
<evidence type="ECO:0000256" key="5">
    <source>
        <dbReference type="ARBA" id="ARBA00023139"/>
    </source>
</evidence>
<dbReference type="SUPFAM" id="SSF53850">
    <property type="entry name" value="Periplasmic binding protein-like II"/>
    <property type="match status" value="1"/>
</dbReference>
<evidence type="ECO:0000256" key="6">
    <source>
        <dbReference type="ARBA" id="ARBA00023288"/>
    </source>
</evidence>
<dbReference type="PANTHER" id="PTHR30429">
    <property type="entry name" value="D-METHIONINE-BINDING LIPOPROTEIN METQ"/>
    <property type="match status" value="1"/>
</dbReference>
<dbReference type="PANTHER" id="PTHR30429:SF0">
    <property type="entry name" value="METHIONINE-BINDING LIPOPROTEIN METQ"/>
    <property type="match status" value="1"/>
</dbReference>